<feature type="transmembrane region" description="Helical" evidence="1">
    <location>
        <begin position="6"/>
        <end position="26"/>
    </location>
</feature>
<keyword evidence="1" id="KW-0812">Transmembrane</keyword>
<evidence type="ECO:0000313" key="2">
    <source>
        <dbReference type="EMBL" id="EEV17260.1"/>
    </source>
</evidence>
<reference evidence="2 3" key="1">
    <citation type="submission" date="2009-07" db="EMBL/GenBank/DDBJ databases">
        <authorList>
            <person name="Madupu R."/>
            <person name="Sebastian Y."/>
            <person name="Durkin A.S."/>
            <person name="Torralba M."/>
            <person name="Methe B."/>
            <person name="Sutton G.G."/>
            <person name="Strausberg R.L."/>
            <person name="Nelson K.E."/>
        </authorList>
    </citation>
    <scope>NUCLEOTIDE SEQUENCE [LARGE SCALE GENOMIC DNA]</scope>
    <source>
        <strain evidence="2 3">RM3268</strain>
    </source>
</reference>
<keyword evidence="3" id="KW-1185">Reference proteome</keyword>
<keyword evidence="1" id="KW-1133">Transmembrane helix</keyword>
<feature type="transmembrane region" description="Helical" evidence="1">
    <location>
        <begin position="120"/>
        <end position="138"/>
    </location>
</feature>
<dbReference type="STRING" id="824.CGRAC_0692"/>
<feature type="transmembrane region" description="Helical" evidence="1">
    <location>
        <begin position="47"/>
        <end position="66"/>
    </location>
</feature>
<dbReference type="EMBL" id="ACYG01000027">
    <property type="protein sequence ID" value="EEV17260.1"/>
    <property type="molecule type" value="Genomic_DNA"/>
</dbReference>
<evidence type="ECO:0000256" key="1">
    <source>
        <dbReference type="SAM" id="Phobius"/>
    </source>
</evidence>
<protein>
    <submittedName>
        <fullName evidence="2">Uncharacterized protein</fullName>
    </submittedName>
</protein>
<keyword evidence="1" id="KW-0472">Membrane</keyword>
<accession>C8PK05</accession>
<dbReference type="AlphaFoldDB" id="C8PK05"/>
<sequence>MSQSIVEFATIILYVTIGFCLIVSLLQTNRSYKTVYRGTLFIPTDPLLKIPMFIICLSFGVVTLSSPHVAKHNGNPIPCFYTHDKVCSQEYKAAGINLRYFEEGDPRCVDGYLQISEPRLILSKIISVCAIIFSFIVSNSKRN</sequence>
<organism evidence="2 3">
    <name type="scientific">Campylobacter gracilis RM3268</name>
    <dbReference type="NCBI Taxonomy" id="553220"/>
    <lineage>
        <taxon>Bacteria</taxon>
        <taxon>Pseudomonadati</taxon>
        <taxon>Campylobacterota</taxon>
        <taxon>Epsilonproteobacteria</taxon>
        <taxon>Campylobacterales</taxon>
        <taxon>Campylobacteraceae</taxon>
        <taxon>Campylobacter</taxon>
    </lineage>
</organism>
<proteinExistence type="predicted"/>
<dbReference type="Proteomes" id="UP000005709">
    <property type="component" value="Unassembled WGS sequence"/>
</dbReference>
<gene>
    <name evidence="2" type="ORF">CAMGR0001_1556</name>
</gene>
<comment type="caution">
    <text evidence="2">The sequence shown here is derived from an EMBL/GenBank/DDBJ whole genome shotgun (WGS) entry which is preliminary data.</text>
</comment>
<name>C8PK05_9BACT</name>
<evidence type="ECO:0000313" key="3">
    <source>
        <dbReference type="Proteomes" id="UP000005709"/>
    </source>
</evidence>